<evidence type="ECO:0000313" key="1">
    <source>
        <dbReference type="EMBL" id="KAI8548626.1"/>
    </source>
</evidence>
<reference evidence="1" key="1">
    <citation type="submission" date="2022-02" db="EMBL/GenBank/DDBJ databases">
        <title>Plant Genome Project.</title>
        <authorList>
            <person name="Zhang R.-G."/>
        </authorList>
    </citation>
    <scope>NUCLEOTIDE SEQUENCE</scope>
    <source>
        <strain evidence="1">AT1</strain>
    </source>
</reference>
<organism evidence="1 2">
    <name type="scientific">Rhododendron molle</name>
    <name type="common">Chinese azalea</name>
    <name type="synonym">Azalea mollis</name>
    <dbReference type="NCBI Taxonomy" id="49168"/>
    <lineage>
        <taxon>Eukaryota</taxon>
        <taxon>Viridiplantae</taxon>
        <taxon>Streptophyta</taxon>
        <taxon>Embryophyta</taxon>
        <taxon>Tracheophyta</taxon>
        <taxon>Spermatophyta</taxon>
        <taxon>Magnoliopsida</taxon>
        <taxon>eudicotyledons</taxon>
        <taxon>Gunneridae</taxon>
        <taxon>Pentapetalae</taxon>
        <taxon>asterids</taxon>
        <taxon>Ericales</taxon>
        <taxon>Ericaceae</taxon>
        <taxon>Ericoideae</taxon>
        <taxon>Rhodoreae</taxon>
        <taxon>Rhododendron</taxon>
    </lineage>
</organism>
<comment type="caution">
    <text evidence="1">The sequence shown here is derived from an EMBL/GenBank/DDBJ whole genome shotgun (WGS) entry which is preliminary data.</text>
</comment>
<protein>
    <submittedName>
        <fullName evidence="1">Uncharacterized protein</fullName>
    </submittedName>
</protein>
<gene>
    <name evidence="1" type="ORF">RHMOL_Rhmol07G0288100</name>
</gene>
<name>A0ACC0N6L0_RHOML</name>
<keyword evidence="2" id="KW-1185">Reference proteome</keyword>
<accession>A0ACC0N6L0</accession>
<dbReference type="Proteomes" id="UP001062846">
    <property type="component" value="Chromosome 7"/>
</dbReference>
<evidence type="ECO:0000313" key="2">
    <source>
        <dbReference type="Proteomes" id="UP001062846"/>
    </source>
</evidence>
<sequence length="95" mass="10313">MSFANSALAKDPSIGVVGLVPCALGGSNISSWGQGSFLYDRLVTKTRAAMQGGGKIQAMLWYQGESDMELQDDAELYMGQLVKFFQDLRCDLESP</sequence>
<proteinExistence type="predicted"/>
<dbReference type="EMBL" id="CM046394">
    <property type="protein sequence ID" value="KAI8548626.1"/>
    <property type="molecule type" value="Genomic_DNA"/>
</dbReference>